<protein>
    <submittedName>
        <fullName evidence="4">Uncharacterized protein</fullName>
    </submittedName>
</protein>
<proteinExistence type="predicted"/>
<evidence type="ECO:0000256" key="2">
    <source>
        <dbReference type="SAM" id="SignalP"/>
    </source>
</evidence>
<evidence type="ECO:0000256" key="1">
    <source>
        <dbReference type="SAM" id="Phobius"/>
    </source>
</evidence>
<dbReference type="WBParaSite" id="MBELARI_LOCUS10484">
    <property type="protein sequence ID" value="MBELARI_LOCUS10484"/>
    <property type="gene ID" value="MBELARI_LOCUS10484"/>
</dbReference>
<dbReference type="AlphaFoldDB" id="A0AAF3E9A9"/>
<keyword evidence="1" id="KW-1133">Transmembrane helix</keyword>
<feature type="signal peptide" evidence="2">
    <location>
        <begin position="1"/>
        <end position="22"/>
    </location>
</feature>
<evidence type="ECO:0000313" key="4">
    <source>
        <dbReference type="WBParaSite" id="MBELARI_LOCUS10484"/>
    </source>
</evidence>
<sequence>MRNSSKFVFFLLLLGGNGLMKCWRYTNPDDTLTHDSDITLESCDPDGHFCMKADFYPPENLDEYVPWAIYGCSDEVLDLSCQQPGSYNLTNYRISNPAQFGSPNVVSDIFYRVEINCCNNADYCNSAQISIFSVFLATIISLITLILKQ</sequence>
<keyword evidence="1" id="KW-0812">Transmembrane</keyword>
<dbReference type="Proteomes" id="UP000887575">
    <property type="component" value="Unassembled WGS sequence"/>
</dbReference>
<name>A0AAF3E9A9_9BILA</name>
<evidence type="ECO:0000313" key="3">
    <source>
        <dbReference type="Proteomes" id="UP000887575"/>
    </source>
</evidence>
<organism evidence="3 4">
    <name type="scientific">Mesorhabditis belari</name>
    <dbReference type="NCBI Taxonomy" id="2138241"/>
    <lineage>
        <taxon>Eukaryota</taxon>
        <taxon>Metazoa</taxon>
        <taxon>Ecdysozoa</taxon>
        <taxon>Nematoda</taxon>
        <taxon>Chromadorea</taxon>
        <taxon>Rhabditida</taxon>
        <taxon>Rhabditina</taxon>
        <taxon>Rhabditomorpha</taxon>
        <taxon>Rhabditoidea</taxon>
        <taxon>Rhabditidae</taxon>
        <taxon>Mesorhabditinae</taxon>
        <taxon>Mesorhabditis</taxon>
    </lineage>
</organism>
<keyword evidence="3" id="KW-1185">Reference proteome</keyword>
<keyword evidence="1" id="KW-0472">Membrane</keyword>
<accession>A0AAF3E9A9</accession>
<feature type="transmembrane region" description="Helical" evidence="1">
    <location>
        <begin position="127"/>
        <end position="147"/>
    </location>
</feature>
<reference evidence="4" key="1">
    <citation type="submission" date="2024-02" db="UniProtKB">
        <authorList>
            <consortium name="WormBaseParasite"/>
        </authorList>
    </citation>
    <scope>IDENTIFICATION</scope>
</reference>
<keyword evidence="2" id="KW-0732">Signal</keyword>
<feature type="chain" id="PRO_5042110019" evidence="2">
    <location>
        <begin position="23"/>
        <end position="149"/>
    </location>
</feature>